<evidence type="ECO:0000313" key="1">
    <source>
        <dbReference type="EMBL" id="CAA9993448.1"/>
    </source>
</evidence>
<reference evidence="1 2" key="1">
    <citation type="submission" date="2020-02" db="EMBL/GenBank/DDBJ databases">
        <authorList>
            <person name="Ferguson B K."/>
        </authorList>
    </citation>
    <scope>NUCLEOTIDE SEQUENCE [LARGE SCALE GENOMIC DNA]</scope>
</reference>
<feature type="non-terminal residue" evidence="1">
    <location>
        <position position="205"/>
    </location>
</feature>
<proteinExistence type="predicted"/>
<accession>A0A6H5FTV2</accession>
<organism evidence="1 2">
    <name type="scientific">Nesidiocoris tenuis</name>
    <dbReference type="NCBI Taxonomy" id="355587"/>
    <lineage>
        <taxon>Eukaryota</taxon>
        <taxon>Metazoa</taxon>
        <taxon>Ecdysozoa</taxon>
        <taxon>Arthropoda</taxon>
        <taxon>Hexapoda</taxon>
        <taxon>Insecta</taxon>
        <taxon>Pterygota</taxon>
        <taxon>Neoptera</taxon>
        <taxon>Paraneoptera</taxon>
        <taxon>Hemiptera</taxon>
        <taxon>Heteroptera</taxon>
        <taxon>Panheteroptera</taxon>
        <taxon>Cimicomorpha</taxon>
        <taxon>Miridae</taxon>
        <taxon>Dicyphina</taxon>
        <taxon>Nesidiocoris</taxon>
    </lineage>
</organism>
<protein>
    <submittedName>
        <fullName evidence="1">Uncharacterized protein</fullName>
    </submittedName>
</protein>
<sequence>MDSPIWIEHCGWPLQCNRVSKNTHEIELSMYCNSFSPSQRSESYKAHEHTYRVRASSRNSVPFEPIEPNEVKPEWSCGVRTIRLRGAVTSASCDAAALNPQDECQYGHFDSRTETLVSSAQAGAAAGNNKSVLKGSGVTTLIERQRLIWISTVLSRRRGTTTHQNGWVSINTRGFNNFYTDSNQEQKSLRGRRIATGQPHFFSER</sequence>
<evidence type="ECO:0000313" key="2">
    <source>
        <dbReference type="Proteomes" id="UP000479000"/>
    </source>
</evidence>
<name>A0A6H5FTV2_9HEMI</name>
<dbReference type="EMBL" id="CADCXU010000410">
    <property type="protein sequence ID" value="CAA9993448.1"/>
    <property type="molecule type" value="Genomic_DNA"/>
</dbReference>
<gene>
    <name evidence="1" type="ORF">NTEN_LOCUS421</name>
</gene>
<keyword evidence="2" id="KW-1185">Reference proteome</keyword>
<dbReference type="Proteomes" id="UP000479000">
    <property type="component" value="Unassembled WGS sequence"/>
</dbReference>
<dbReference type="AlphaFoldDB" id="A0A6H5FTV2"/>